<dbReference type="AlphaFoldDB" id="A0AAD4USZ2"/>
<evidence type="ECO:0000313" key="1">
    <source>
        <dbReference type="EMBL" id="KAI5311367.1"/>
    </source>
</evidence>
<proteinExistence type="predicted"/>
<gene>
    <name evidence="1" type="ORF">L3X38_000319</name>
</gene>
<sequence length="122" mass="13605">MGRLWPKVKVAFALIEPGQDWGAMTGDSRLVQLGVLSILGEVLLGVCNSPSSWPYWRRGVSPRPEGFFLEESPRGVCWGVSQLASLMAECGEEKRQRGLMGEGASEACRGRWDSEVDSYRWR</sequence>
<dbReference type="Proteomes" id="UP001054821">
    <property type="component" value="Unassembled WGS sequence"/>
</dbReference>
<evidence type="ECO:0000313" key="2">
    <source>
        <dbReference type="Proteomes" id="UP001054821"/>
    </source>
</evidence>
<accession>A0AAD4USZ2</accession>
<reference evidence="1 2" key="1">
    <citation type="journal article" date="2022" name="G3 (Bethesda)">
        <title>Whole-genome sequence and methylome profiling of the almond [Prunus dulcis (Mill.) D.A. Webb] cultivar 'Nonpareil'.</title>
        <authorList>
            <person name="D'Amico-Willman K.M."/>
            <person name="Ouma W.Z."/>
            <person name="Meulia T."/>
            <person name="Sideli G.M."/>
            <person name="Gradziel T.M."/>
            <person name="Fresnedo-Ramirez J."/>
        </authorList>
    </citation>
    <scope>NUCLEOTIDE SEQUENCE [LARGE SCALE GENOMIC DNA]</scope>
    <source>
        <strain evidence="1">Clone GOH B32 T37-40</strain>
    </source>
</reference>
<protein>
    <submittedName>
        <fullName evidence="1">Uncharacterized protein</fullName>
    </submittedName>
</protein>
<dbReference type="EMBL" id="JAJFAZ020000022">
    <property type="protein sequence ID" value="KAI5311367.1"/>
    <property type="molecule type" value="Genomic_DNA"/>
</dbReference>
<keyword evidence="2" id="KW-1185">Reference proteome</keyword>
<name>A0AAD4USZ2_PRUDU</name>
<organism evidence="1 2">
    <name type="scientific">Prunus dulcis</name>
    <name type="common">Almond</name>
    <name type="synonym">Amygdalus dulcis</name>
    <dbReference type="NCBI Taxonomy" id="3755"/>
    <lineage>
        <taxon>Eukaryota</taxon>
        <taxon>Viridiplantae</taxon>
        <taxon>Streptophyta</taxon>
        <taxon>Embryophyta</taxon>
        <taxon>Tracheophyta</taxon>
        <taxon>Spermatophyta</taxon>
        <taxon>Magnoliopsida</taxon>
        <taxon>eudicotyledons</taxon>
        <taxon>Gunneridae</taxon>
        <taxon>Pentapetalae</taxon>
        <taxon>rosids</taxon>
        <taxon>fabids</taxon>
        <taxon>Rosales</taxon>
        <taxon>Rosaceae</taxon>
        <taxon>Amygdaloideae</taxon>
        <taxon>Amygdaleae</taxon>
        <taxon>Prunus</taxon>
    </lineage>
</organism>
<comment type="caution">
    <text evidence="1">The sequence shown here is derived from an EMBL/GenBank/DDBJ whole genome shotgun (WGS) entry which is preliminary data.</text>
</comment>